<evidence type="ECO:0000259" key="2">
    <source>
        <dbReference type="Pfam" id="PF03108"/>
    </source>
</evidence>
<sequence>MNRRYITRGLAKGHVARQTTKGKEKLGDTVVLSESDCSDNYESAEDSAYKPGAEESSSDEEVTNTILQGKRKDVNRKHPKKVKESNLWKEILEPDDGLVPEDDSGEDDEFFSGQPGDHSSDIGGYNSHDEYHDESDGANSWHSEEIRTPPNSEDEFAEVQDDDAFPVFREGTRFGKIRLEVGMKFNTKMDFKEAVREYCIQEGRRVRFKKHDKVRCRALCKVEDCPWVIYASTDSESVC</sequence>
<feature type="compositionally biased region" description="Basic and acidic residues" evidence="1">
    <location>
        <begin position="82"/>
        <end position="92"/>
    </location>
</feature>
<dbReference type="AlphaFoldDB" id="A0A445CY50"/>
<dbReference type="Pfam" id="PF03108">
    <property type="entry name" value="DBD_Tnp_Mut"/>
    <property type="match status" value="1"/>
</dbReference>
<organism evidence="3 4">
    <name type="scientific">Arachis hypogaea</name>
    <name type="common">Peanut</name>
    <dbReference type="NCBI Taxonomy" id="3818"/>
    <lineage>
        <taxon>Eukaryota</taxon>
        <taxon>Viridiplantae</taxon>
        <taxon>Streptophyta</taxon>
        <taxon>Embryophyta</taxon>
        <taxon>Tracheophyta</taxon>
        <taxon>Spermatophyta</taxon>
        <taxon>Magnoliopsida</taxon>
        <taxon>eudicotyledons</taxon>
        <taxon>Gunneridae</taxon>
        <taxon>Pentapetalae</taxon>
        <taxon>rosids</taxon>
        <taxon>fabids</taxon>
        <taxon>Fabales</taxon>
        <taxon>Fabaceae</taxon>
        <taxon>Papilionoideae</taxon>
        <taxon>50 kb inversion clade</taxon>
        <taxon>dalbergioids sensu lato</taxon>
        <taxon>Dalbergieae</taxon>
        <taxon>Pterocarpus clade</taxon>
        <taxon>Arachis</taxon>
    </lineage>
</organism>
<evidence type="ECO:0000313" key="4">
    <source>
        <dbReference type="Proteomes" id="UP000289738"/>
    </source>
</evidence>
<dbReference type="InterPro" id="IPR004332">
    <property type="entry name" value="Transposase_MuDR"/>
</dbReference>
<feature type="compositionally biased region" description="Acidic residues" evidence="1">
    <location>
        <begin position="36"/>
        <end position="45"/>
    </location>
</feature>
<dbReference type="EMBL" id="SDMP01000005">
    <property type="protein sequence ID" value="RYR55857.1"/>
    <property type="molecule type" value="Genomic_DNA"/>
</dbReference>
<proteinExistence type="predicted"/>
<feature type="domain" description="Transposase MuDR plant" evidence="2">
    <location>
        <begin position="177"/>
        <end position="236"/>
    </location>
</feature>
<name>A0A445CY50_ARAHY</name>
<evidence type="ECO:0000256" key="1">
    <source>
        <dbReference type="SAM" id="MobiDB-lite"/>
    </source>
</evidence>
<reference evidence="3 4" key="1">
    <citation type="submission" date="2019-01" db="EMBL/GenBank/DDBJ databases">
        <title>Sequencing of cultivated peanut Arachis hypogaea provides insights into genome evolution and oil improvement.</title>
        <authorList>
            <person name="Chen X."/>
        </authorList>
    </citation>
    <scope>NUCLEOTIDE SEQUENCE [LARGE SCALE GENOMIC DNA]</scope>
    <source>
        <strain evidence="4">cv. Fuhuasheng</strain>
        <tissue evidence="3">Leaves</tissue>
    </source>
</reference>
<feature type="compositionally biased region" description="Acidic residues" evidence="1">
    <location>
        <begin position="93"/>
        <end position="110"/>
    </location>
</feature>
<accession>A0A445CY50</accession>
<keyword evidence="4" id="KW-1185">Reference proteome</keyword>
<evidence type="ECO:0000313" key="3">
    <source>
        <dbReference type="EMBL" id="RYR55857.1"/>
    </source>
</evidence>
<comment type="caution">
    <text evidence="3">The sequence shown here is derived from an EMBL/GenBank/DDBJ whole genome shotgun (WGS) entry which is preliminary data.</text>
</comment>
<protein>
    <recommendedName>
        <fullName evidence="2">Transposase MuDR plant domain-containing protein</fullName>
    </recommendedName>
</protein>
<dbReference type="Proteomes" id="UP000289738">
    <property type="component" value="Chromosome A05"/>
</dbReference>
<feature type="region of interest" description="Disordered" evidence="1">
    <location>
        <begin position="1"/>
        <end position="155"/>
    </location>
</feature>
<gene>
    <name evidence="3" type="ORF">Ahy_A05g021710</name>
</gene>